<evidence type="ECO:0000313" key="2">
    <source>
        <dbReference type="EMBL" id="AFS77766.1"/>
    </source>
</evidence>
<dbReference type="Gene3D" id="3.40.630.30">
    <property type="match status" value="1"/>
</dbReference>
<dbReference type="Pfam" id="PF13508">
    <property type="entry name" value="Acetyltransf_7"/>
    <property type="match status" value="1"/>
</dbReference>
<dbReference type="HOGENOM" id="CLU_118417_0_0_9"/>
<dbReference type="GO" id="GO:0016747">
    <property type="term" value="F:acyltransferase activity, transferring groups other than amino-acyl groups"/>
    <property type="evidence" value="ECO:0007669"/>
    <property type="project" value="InterPro"/>
</dbReference>
<dbReference type="InterPro" id="IPR016181">
    <property type="entry name" value="Acyl_CoA_acyltransferase"/>
</dbReference>
<organism evidence="2 3">
    <name type="scientific">Gottschalkia acidurici (strain ATCC 7906 / DSM 604 / BCRC 14475 / CIP 104303 / KCTC 5404 / NCIMB 10678 / 9a)</name>
    <name type="common">Clostridium acidurici</name>
    <dbReference type="NCBI Taxonomy" id="1128398"/>
    <lineage>
        <taxon>Bacteria</taxon>
        <taxon>Bacillati</taxon>
        <taxon>Bacillota</taxon>
        <taxon>Tissierellia</taxon>
        <taxon>Tissierellales</taxon>
        <taxon>Gottschalkiaceae</taxon>
        <taxon>Gottschalkia</taxon>
    </lineage>
</organism>
<dbReference type="CDD" id="cd04301">
    <property type="entry name" value="NAT_SF"/>
    <property type="match status" value="1"/>
</dbReference>
<name>K0AZG7_GOTA9</name>
<reference evidence="2 3" key="1">
    <citation type="journal article" date="2012" name="PLoS ONE">
        <title>The purine-utilizing bacterium Clostridium acidurici 9a: a genome-guided metabolic reconsideration.</title>
        <authorList>
            <person name="Hartwich K."/>
            <person name="Poehlein A."/>
            <person name="Daniel R."/>
        </authorList>
    </citation>
    <scope>NUCLEOTIDE SEQUENCE [LARGE SCALE GENOMIC DNA]</scope>
    <source>
        <strain evidence="3">ATCC 7906 / DSM 604 / BCRC 14475 / CIP 104303 / KCTC 5404 / NCIMB 10678 / 9a</strain>
    </source>
</reference>
<dbReference type="STRING" id="1128398.Curi_c06930"/>
<sequence>MSNVYNIEEKHLIKCGELFVKAFNANPWNDNWTVDNAYKRLKDIYSTPNFIGLVYIENDEVKGAVLGNCETWYDGTDYNLKEIFIDVDHKGRGIGSTIIEELESKLNTLNINKIILNTLRAKEVSNFYIKNEYKELEDVVTMSKYIK</sequence>
<dbReference type="AlphaFoldDB" id="K0AZG7"/>
<accession>K0AZG7</accession>
<evidence type="ECO:0000313" key="3">
    <source>
        <dbReference type="Proteomes" id="UP000006094"/>
    </source>
</evidence>
<protein>
    <submittedName>
        <fullName evidence="2">Acetyltransferase, GNAT family</fullName>
    </submittedName>
</protein>
<dbReference type="SUPFAM" id="SSF55729">
    <property type="entry name" value="Acyl-CoA N-acyltransferases (Nat)"/>
    <property type="match status" value="1"/>
</dbReference>
<dbReference type="EMBL" id="CP003326">
    <property type="protein sequence ID" value="AFS77766.1"/>
    <property type="molecule type" value="Genomic_DNA"/>
</dbReference>
<feature type="domain" description="N-acetyltransferase" evidence="1">
    <location>
        <begin position="2"/>
        <end position="147"/>
    </location>
</feature>
<dbReference type="InterPro" id="IPR000182">
    <property type="entry name" value="GNAT_dom"/>
</dbReference>
<dbReference type="PROSITE" id="PS51186">
    <property type="entry name" value="GNAT"/>
    <property type="match status" value="1"/>
</dbReference>
<gene>
    <name evidence="2" type="ordered locus">Curi_c06930</name>
</gene>
<dbReference type="Proteomes" id="UP000006094">
    <property type="component" value="Chromosome"/>
</dbReference>
<proteinExistence type="predicted"/>
<keyword evidence="3" id="KW-1185">Reference proteome</keyword>
<dbReference type="RefSeq" id="WP_014966903.1">
    <property type="nucleotide sequence ID" value="NC_018664.1"/>
</dbReference>
<dbReference type="KEGG" id="cad:Curi_c06930"/>
<dbReference type="eggNOG" id="COG0456">
    <property type="taxonomic scope" value="Bacteria"/>
</dbReference>
<evidence type="ECO:0000259" key="1">
    <source>
        <dbReference type="PROSITE" id="PS51186"/>
    </source>
</evidence>
<dbReference type="OrthoDB" id="948250at2"/>